<dbReference type="PROSITE" id="PS00061">
    <property type="entry name" value="ADH_SHORT"/>
    <property type="match status" value="1"/>
</dbReference>
<dbReference type="RefSeq" id="WP_170863778.1">
    <property type="nucleotide sequence ID" value="NZ_FRAA01000003.1"/>
</dbReference>
<dbReference type="STRING" id="156994.SAMN04488028_103272"/>
<dbReference type="InterPro" id="IPR002347">
    <property type="entry name" value="SDR_fam"/>
</dbReference>
<keyword evidence="5" id="KW-1185">Reference proteome</keyword>
<evidence type="ECO:0000256" key="1">
    <source>
        <dbReference type="ARBA" id="ARBA00006484"/>
    </source>
</evidence>
<dbReference type="EMBL" id="FRAA01000003">
    <property type="protein sequence ID" value="SHK17985.1"/>
    <property type="molecule type" value="Genomic_DNA"/>
</dbReference>
<dbReference type="InterPro" id="IPR057326">
    <property type="entry name" value="KR_dom"/>
</dbReference>
<dbReference type="AlphaFoldDB" id="A0A1M6QCU2"/>
<evidence type="ECO:0000256" key="2">
    <source>
        <dbReference type="ARBA" id="ARBA00023002"/>
    </source>
</evidence>
<evidence type="ECO:0000259" key="3">
    <source>
        <dbReference type="SMART" id="SM00822"/>
    </source>
</evidence>
<dbReference type="PRINTS" id="PR00081">
    <property type="entry name" value="GDHRDH"/>
</dbReference>
<proteinExistence type="inferred from homology"/>
<dbReference type="CDD" id="cd05233">
    <property type="entry name" value="SDR_c"/>
    <property type="match status" value="1"/>
</dbReference>
<dbReference type="InterPro" id="IPR020904">
    <property type="entry name" value="Sc_DH/Rdtase_CS"/>
</dbReference>
<dbReference type="Proteomes" id="UP000184474">
    <property type="component" value="Unassembled WGS sequence"/>
</dbReference>
<feature type="domain" description="Ketoreductase" evidence="3">
    <location>
        <begin position="7"/>
        <end position="193"/>
    </location>
</feature>
<dbReference type="SUPFAM" id="SSF51735">
    <property type="entry name" value="NAD(P)-binding Rossmann-fold domains"/>
    <property type="match status" value="1"/>
</dbReference>
<dbReference type="PANTHER" id="PTHR42901">
    <property type="entry name" value="ALCOHOL DEHYDROGENASE"/>
    <property type="match status" value="1"/>
</dbReference>
<evidence type="ECO:0000313" key="4">
    <source>
        <dbReference type="EMBL" id="SHK17985.1"/>
    </source>
</evidence>
<sequence>MTALTHKWILITGASSGLGFEMAKYLATKHQANLILVARRADRLASLKENILASSEVSVDTITADLTNPEETHRVAEQCIAKEEFHGAILNAGMTYLGEHAQLEESQIAQILNLNVISTTKLASHFVRHFEQTQKPGKIMVISSLAAHYPTPYQALYSGTKGFITNFINSVALEIRNPQLTLSVFSPGGIATDMTTADGFKDLQKWLMPVQTATREAIHCFITGKHNYVPGFMNRVAFAFMKVLPLKLITVILGKQYRKSLGL</sequence>
<comment type="similarity">
    <text evidence="1">Belongs to the short-chain dehydrogenases/reductases (SDR) family.</text>
</comment>
<dbReference type="Pfam" id="PF00106">
    <property type="entry name" value="adh_short"/>
    <property type="match status" value="1"/>
</dbReference>
<dbReference type="Gene3D" id="3.40.50.720">
    <property type="entry name" value="NAD(P)-binding Rossmann-like Domain"/>
    <property type="match status" value="1"/>
</dbReference>
<accession>A0A1M6QCU2</accession>
<evidence type="ECO:0000313" key="5">
    <source>
        <dbReference type="Proteomes" id="UP000184474"/>
    </source>
</evidence>
<protein>
    <recommendedName>
        <fullName evidence="3">Ketoreductase domain-containing protein</fullName>
    </recommendedName>
</protein>
<dbReference type="SMART" id="SM00822">
    <property type="entry name" value="PKS_KR"/>
    <property type="match status" value="1"/>
</dbReference>
<dbReference type="InterPro" id="IPR036291">
    <property type="entry name" value="NAD(P)-bd_dom_sf"/>
</dbReference>
<keyword evidence="2" id="KW-0560">Oxidoreductase</keyword>
<reference evidence="5" key="1">
    <citation type="submission" date="2016-11" db="EMBL/GenBank/DDBJ databases">
        <authorList>
            <person name="Varghese N."/>
            <person name="Submissions S."/>
        </authorList>
    </citation>
    <scope>NUCLEOTIDE SEQUENCE [LARGE SCALE GENOMIC DNA]</scope>
    <source>
        <strain evidence="5">DSM 26134</strain>
    </source>
</reference>
<dbReference type="GO" id="GO:0016491">
    <property type="term" value="F:oxidoreductase activity"/>
    <property type="evidence" value="ECO:0007669"/>
    <property type="project" value="UniProtKB-KW"/>
</dbReference>
<organism evidence="4 5">
    <name type="scientific">Reichenbachiella agariperforans</name>
    <dbReference type="NCBI Taxonomy" id="156994"/>
    <lineage>
        <taxon>Bacteria</taxon>
        <taxon>Pseudomonadati</taxon>
        <taxon>Bacteroidota</taxon>
        <taxon>Cytophagia</taxon>
        <taxon>Cytophagales</taxon>
        <taxon>Reichenbachiellaceae</taxon>
        <taxon>Reichenbachiella</taxon>
    </lineage>
</organism>
<gene>
    <name evidence="4" type="ORF">SAMN04488028_103272</name>
</gene>
<dbReference type="PANTHER" id="PTHR42901:SF1">
    <property type="entry name" value="ALCOHOL DEHYDROGENASE"/>
    <property type="match status" value="1"/>
</dbReference>
<name>A0A1M6QCU2_REIAG</name>